<dbReference type="UniPathway" id="UPA00340">
    <property type="reaction ID" value="UER00459"/>
</dbReference>
<comment type="domain">
    <text evidence="13">The N-terminal region seems to be important for proper quaternary structure. The C-terminal region contains the substrate-binding site.</text>
</comment>
<proteinExistence type="inferred from homology"/>
<protein>
    <recommendedName>
        <fullName evidence="7 13">Phosphate acetyltransferase</fullName>
        <ecNumber evidence="6 13">2.3.1.8</ecNumber>
    </recommendedName>
    <alternativeName>
        <fullName evidence="11 13">Phosphotransacetylase</fullName>
    </alternativeName>
</protein>
<dbReference type="OrthoDB" id="9808984at2"/>
<keyword evidence="8 13" id="KW-0963">Cytoplasm</keyword>
<comment type="function">
    <text evidence="12 13">Involved in acetate metabolism.</text>
</comment>
<keyword evidence="9 13" id="KW-0808">Transferase</keyword>
<dbReference type="RefSeq" id="WP_141849486.1">
    <property type="nucleotide sequence ID" value="NZ_BAAAPR010000022.1"/>
</dbReference>
<comment type="catalytic activity">
    <reaction evidence="1 13">
        <text>acetyl-CoA + phosphate = acetyl phosphate + CoA</text>
        <dbReference type="Rhea" id="RHEA:19521"/>
        <dbReference type="ChEBI" id="CHEBI:22191"/>
        <dbReference type="ChEBI" id="CHEBI:43474"/>
        <dbReference type="ChEBI" id="CHEBI:57287"/>
        <dbReference type="ChEBI" id="CHEBI:57288"/>
        <dbReference type="EC" id="2.3.1.8"/>
    </reaction>
</comment>
<dbReference type="GO" id="GO:0008959">
    <property type="term" value="F:phosphate acetyltransferase activity"/>
    <property type="evidence" value="ECO:0007669"/>
    <property type="project" value="UniProtKB-EC"/>
</dbReference>
<dbReference type="PANTHER" id="PTHR43356:SF3">
    <property type="entry name" value="PHOSPHATE ACETYLTRANSFERASE"/>
    <property type="match status" value="1"/>
</dbReference>
<dbReference type="Gene3D" id="3.40.1390.20">
    <property type="entry name" value="HprK N-terminal domain-like"/>
    <property type="match status" value="1"/>
</dbReference>
<dbReference type="Proteomes" id="UP000317893">
    <property type="component" value="Unassembled WGS sequence"/>
</dbReference>
<evidence type="ECO:0000259" key="15">
    <source>
        <dbReference type="Pfam" id="PF07085"/>
    </source>
</evidence>
<evidence type="ECO:0000256" key="11">
    <source>
        <dbReference type="ARBA" id="ARBA00031108"/>
    </source>
</evidence>
<feature type="domain" description="DRTGG" evidence="15">
    <location>
        <begin position="209"/>
        <end position="321"/>
    </location>
</feature>
<evidence type="ECO:0000256" key="5">
    <source>
        <dbReference type="ARBA" id="ARBA00009786"/>
    </source>
</evidence>
<dbReference type="SUPFAM" id="SSF53659">
    <property type="entry name" value="Isocitrate/Isopropylmalate dehydrogenase-like"/>
    <property type="match status" value="1"/>
</dbReference>
<dbReference type="InterPro" id="IPR002505">
    <property type="entry name" value="PTA_PTB"/>
</dbReference>
<comment type="similarity">
    <text evidence="5 13">In the N-terminal section; belongs to the CobB/CobQ family.</text>
</comment>
<organism evidence="16 17">
    <name type="scientific">Lapillicoccus jejuensis</name>
    <dbReference type="NCBI Taxonomy" id="402171"/>
    <lineage>
        <taxon>Bacteria</taxon>
        <taxon>Bacillati</taxon>
        <taxon>Actinomycetota</taxon>
        <taxon>Actinomycetes</taxon>
        <taxon>Micrococcales</taxon>
        <taxon>Intrasporangiaceae</taxon>
        <taxon>Lapillicoccus</taxon>
    </lineage>
</organism>
<dbReference type="PANTHER" id="PTHR43356">
    <property type="entry name" value="PHOSPHATE ACETYLTRANSFERASE"/>
    <property type="match status" value="1"/>
</dbReference>
<accession>A0A542E4L5</accession>
<sequence length="701" mass="73140">MATSLYVASAEGRSGKSAVALGLLDRLSRRVGRVGVFRPIVRDVDPAADHVLDLLLSRLPEGTLAPLDAAGVGYDDVHRDPEAAMATVVERYHAVADRCDAVLVVGSDYTDIASPTEFAWNATLAANLGTPMVLVVAGSGRTPEQVATAAAVTLDEARAHHARVLAVVANRVDPASAAAVGERLARGGDAPAYVVPSDVVLDSPTVRELSAAVGGQLVVGDDGLLDREATGLVVAAMTMPNVLERLVEGCLVVAPGDRADVLLGLLLAHRSATFPTPSGIVLNGGLDLPPTVGRLVEGLEVHVPVVRCATGTMETAAALSAVTPRLTRTSTRKVATALALVEHHVDTEALLDAADVSAGDVVTPLMFEHRLLDRARAADRHIVLPEGEEPRILAAADELLRRRVVRLTLLGDPAVVRARAAQLGLDVSGATVLDPHDADEASVAHGLRRRFAREYAELRAHRGVTAEQAWDTVVDVSYFGTMMVLDGLADGMVSGSVHTTAHTIRPALEVVRTVPGTSVVSSVMFMCLADRVLVYGDCAVNPDPTAEQLADIAISSARTAAQFGVEPRVAMLSYSTGGSGSGADVDKVRAATALVRDRAPGLSVEGPIQYDAAVDQAVAATKLKDSLVAGRATVLVFPDLNTGNNTYKAVQRSAGAVAVGPVLQGLRRPVNDLSRGALVRDIVNTVAITAIQAAEEHQENP</sequence>
<evidence type="ECO:0000259" key="14">
    <source>
        <dbReference type="Pfam" id="PF01515"/>
    </source>
</evidence>
<evidence type="ECO:0000256" key="3">
    <source>
        <dbReference type="ARBA" id="ARBA00004989"/>
    </source>
</evidence>
<evidence type="ECO:0000256" key="2">
    <source>
        <dbReference type="ARBA" id="ARBA00004496"/>
    </source>
</evidence>
<dbReference type="PIRSF" id="PIRSF006107">
    <property type="entry name" value="PhpActrans_proteobac"/>
    <property type="match status" value="1"/>
</dbReference>
<keyword evidence="10 13" id="KW-0012">Acyltransferase</keyword>
<gene>
    <name evidence="16" type="ORF">FB458_3348</name>
</gene>
<evidence type="ECO:0000256" key="4">
    <source>
        <dbReference type="ARBA" id="ARBA00008756"/>
    </source>
</evidence>
<comment type="subcellular location">
    <subcellularLocation>
        <location evidence="2 13">Cytoplasm</location>
    </subcellularLocation>
</comment>
<dbReference type="InterPro" id="IPR004614">
    <property type="entry name" value="P_AcTrfase"/>
</dbReference>
<dbReference type="NCBIfam" id="NF004167">
    <property type="entry name" value="PRK05632.1"/>
    <property type="match status" value="1"/>
</dbReference>
<dbReference type="Gene3D" id="3.40.50.10750">
    <property type="entry name" value="Isocitrate/Isopropylmalate dehydrogenase-like"/>
    <property type="match status" value="1"/>
</dbReference>
<comment type="similarity">
    <text evidence="4 13">In the C-terminal section; belongs to the phosphate acetyltransferase and butyryltransferase family.</text>
</comment>
<dbReference type="GO" id="GO:0006085">
    <property type="term" value="P:acetyl-CoA biosynthetic process"/>
    <property type="evidence" value="ECO:0007669"/>
    <property type="project" value="UniProtKB-UniPathway"/>
</dbReference>
<evidence type="ECO:0000256" key="10">
    <source>
        <dbReference type="ARBA" id="ARBA00023315"/>
    </source>
</evidence>
<name>A0A542E4L5_9MICO</name>
<evidence type="ECO:0000313" key="16">
    <source>
        <dbReference type="EMBL" id="TQJ10229.1"/>
    </source>
</evidence>
<evidence type="ECO:0000256" key="1">
    <source>
        <dbReference type="ARBA" id="ARBA00000705"/>
    </source>
</evidence>
<evidence type="ECO:0000313" key="17">
    <source>
        <dbReference type="Proteomes" id="UP000317893"/>
    </source>
</evidence>
<dbReference type="Pfam" id="PF07085">
    <property type="entry name" value="DRTGG"/>
    <property type="match status" value="1"/>
</dbReference>
<dbReference type="GO" id="GO:0005737">
    <property type="term" value="C:cytoplasm"/>
    <property type="evidence" value="ECO:0007669"/>
    <property type="project" value="UniProtKB-SubCell"/>
</dbReference>
<feature type="domain" description="Phosphate acetyl/butaryl transferase" evidence="14">
    <location>
        <begin position="366"/>
        <end position="690"/>
    </location>
</feature>
<dbReference type="InterPro" id="IPR016475">
    <property type="entry name" value="P-Actrans_bac"/>
</dbReference>
<evidence type="ECO:0000256" key="12">
    <source>
        <dbReference type="ARBA" id="ARBA00049955"/>
    </source>
</evidence>
<reference evidence="16 17" key="1">
    <citation type="submission" date="2019-06" db="EMBL/GenBank/DDBJ databases">
        <title>Sequencing the genomes of 1000 actinobacteria strains.</title>
        <authorList>
            <person name="Klenk H.-P."/>
        </authorList>
    </citation>
    <scope>NUCLEOTIDE SEQUENCE [LARGE SCALE GENOMIC DNA]</scope>
    <source>
        <strain evidence="16 17">DSM 18607</strain>
    </source>
</reference>
<dbReference type="InterPro" id="IPR028979">
    <property type="entry name" value="Ser_kin/Pase_Hpr-like_N_sf"/>
</dbReference>
<dbReference type="Gene3D" id="3.40.50.300">
    <property type="entry name" value="P-loop containing nucleotide triphosphate hydrolases"/>
    <property type="match status" value="1"/>
</dbReference>
<dbReference type="FunFam" id="3.40.50.10750:FF:000001">
    <property type="entry name" value="Phosphate acetyltransferase"/>
    <property type="match status" value="1"/>
</dbReference>
<dbReference type="InterPro" id="IPR042112">
    <property type="entry name" value="P_AcTrfase_dom2"/>
</dbReference>
<evidence type="ECO:0000256" key="6">
    <source>
        <dbReference type="ARBA" id="ARBA00012707"/>
    </source>
</evidence>
<dbReference type="NCBIfam" id="TIGR00651">
    <property type="entry name" value="pta"/>
    <property type="match status" value="1"/>
</dbReference>
<dbReference type="Gene3D" id="3.40.50.10950">
    <property type="match status" value="1"/>
</dbReference>
<evidence type="ECO:0000256" key="8">
    <source>
        <dbReference type="ARBA" id="ARBA00022490"/>
    </source>
</evidence>
<dbReference type="Pfam" id="PF13500">
    <property type="entry name" value="AAA_26"/>
    <property type="match status" value="1"/>
</dbReference>
<dbReference type="SUPFAM" id="SSF75138">
    <property type="entry name" value="HprK N-terminal domain-like"/>
    <property type="match status" value="1"/>
</dbReference>
<evidence type="ECO:0000256" key="9">
    <source>
        <dbReference type="ARBA" id="ARBA00022679"/>
    </source>
</evidence>
<comment type="pathway">
    <text evidence="3 13">Metabolic intermediate biosynthesis; acetyl-CoA biosynthesis; acetyl-CoA from acetate: step 2/2.</text>
</comment>
<dbReference type="EC" id="2.3.1.8" evidence="6 13"/>
<dbReference type="InterPro" id="IPR042113">
    <property type="entry name" value="P_AcTrfase_dom1"/>
</dbReference>
<evidence type="ECO:0000256" key="7">
    <source>
        <dbReference type="ARBA" id="ARBA00021528"/>
    </source>
</evidence>
<dbReference type="SUPFAM" id="SSF52540">
    <property type="entry name" value="P-loop containing nucleoside triphosphate hydrolases"/>
    <property type="match status" value="1"/>
</dbReference>
<dbReference type="InterPro" id="IPR027417">
    <property type="entry name" value="P-loop_NTPase"/>
</dbReference>
<comment type="caution">
    <text evidence="16">The sequence shown here is derived from an EMBL/GenBank/DDBJ whole genome shotgun (WGS) entry which is preliminary data.</text>
</comment>
<dbReference type="EMBL" id="VFMN01000001">
    <property type="protein sequence ID" value="TQJ10229.1"/>
    <property type="molecule type" value="Genomic_DNA"/>
</dbReference>
<dbReference type="InterPro" id="IPR050500">
    <property type="entry name" value="Phos_Acetyltrans/Butyryltrans"/>
</dbReference>
<evidence type="ECO:0000256" key="13">
    <source>
        <dbReference type="PIRNR" id="PIRNR006107"/>
    </source>
</evidence>
<keyword evidence="17" id="KW-1185">Reference proteome</keyword>
<dbReference type="AlphaFoldDB" id="A0A542E4L5"/>
<dbReference type="Pfam" id="PF01515">
    <property type="entry name" value="PTA_PTB"/>
    <property type="match status" value="1"/>
</dbReference>
<dbReference type="InterPro" id="IPR010766">
    <property type="entry name" value="DRTGG"/>
</dbReference>
<dbReference type="NCBIfam" id="NF007233">
    <property type="entry name" value="PRK09653.1"/>
    <property type="match status" value="1"/>
</dbReference>